<organism evidence="1 2">
    <name type="scientific">Paragonimus skrjabini miyazakii</name>
    <dbReference type="NCBI Taxonomy" id="59628"/>
    <lineage>
        <taxon>Eukaryota</taxon>
        <taxon>Metazoa</taxon>
        <taxon>Spiralia</taxon>
        <taxon>Lophotrochozoa</taxon>
        <taxon>Platyhelminthes</taxon>
        <taxon>Trematoda</taxon>
        <taxon>Digenea</taxon>
        <taxon>Plagiorchiida</taxon>
        <taxon>Troglotremata</taxon>
        <taxon>Troglotrematidae</taxon>
        <taxon>Paragonimus</taxon>
    </lineage>
</organism>
<evidence type="ECO:0000313" key="1">
    <source>
        <dbReference type="EMBL" id="KAF7253020.1"/>
    </source>
</evidence>
<reference evidence="1" key="1">
    <citation type="submission" date="2019-07" db="EMBL/GenBank/DDBJ databases">
        <title>Annotation for the trematode Paragonimus miyazaki's.</title>
        <authorList>
            <person name="Choi Y.-J."/>
        </authorList>
    </citation>
    <scope>NUCLEOTIDE SEQUENCE</scope>
    <source>
        <strain evidence="1">Japan</strain>
    </source>
</reference>
<evidence type="ECO:0000313" key="2">
    <source>
        <dbReference type="Proteomes" id="UP000822476"/>
    </source>
</evidence>
<dbReference type="EMBL" id="JTDE01004767">
    <property type="protein sequence ID" value="KAF7253020.1"/>
    <property type="molecule type" value="Genomic_DNA"/>
</dbReference>
<accession>A0A8S9YNM5</accession>
<protein>
    <submittedName>
        <fullName evidence="1">Uncharacterized protein</fullName>
    </submittedName>
</protein>
<dbReference type="AlphaFoldDB" id="A0A8S9YNM5"/>
<proteinExistence type="predicted"/>
<keyword evidence="2" id="KW-1185">Reference proteome</keyword>
<comment type="caution">
    <text evidence="1">The sequence shown here is derived from an EMBL/GenBank/DDBJ whole genome shotgun (WGS) entry which is preliminary data.</text>
</comment>
<name>A0A8S9YNM5_9TREM</name>
<sequence length="87" mass="10414">MDSLVPRLLLAFVTWTFLNFNILLLQGVNSQFSKQHDDCIRRLRADVVFLVDASNFVDVFSYEFYVKDYLNDVVKMYRQDRKRTKVQ</sequence>
<dbReference type="Proteomes" id="UP000822476">
    <property type="component" value="Unassembled WGS sequence"/>
</dbReference>
<gene>
    <name evidence="1" type="ORF">EG68_08907</name>
</gene>
<dbReference type="OrthoDB" id="9934270at2759"/>